<feature type="transmembrane region" description="Helical" evidence="4">
    <location>
        <begin position="71"/>
        <end position="94"/>
    </location>
</feature>
<dbReference type="SUPFAM" id="SSF109604">
    <property type="entry name" value="HD-domain/PDEase-like"/>
    <property type="match status" value="1"/>
</dbReference>
<dbReference type="InterPro" id="IPR002073">
    <property type="entry name" value="PDEase_catalytic_dom"/>
</dbReference>
<name>A0A4Z1T387_GIAMU</name>
<keyword evidence="4" id="KW-1133">Transmembrane helix</keyword>
<comment type="similarity">
    <text evidence="3">Belongs to the cyclic nucleotide phosphodiesterase family.</text>
</comment>
<evidence type="ECO:0000256" key="1">
    <source>
        <dbReference type="ARBA" id="ARBA00022723"/>
    </source>
</evidence>
<dbReference type="GO" id="GO:0007165">
    <property type="term" value="P:signal transduction"/>
    <property type="evidence" value="ECO:0007669"/>
    <property type="project" value="InterPro"/>
</dbReference>
<keyword evidence="2 3" id="KW-0378">Hydrolase</keyword>
<dbReference type="EMBL" id="VDLU01000003">
    <property type="protein sequence ID" value="TNJ27517.1"/>
    <property type="molecule type" value="Genomic_DNA"/>
</dbReference>
<evidence type="ECO:0000256" key="3">
    <source>
        <dbReference type="RuleBase" id="RU363067"/>
    </source>
</evidence>
<evidence type="ECO:0000259" key="5">
    <source>
        <dbReference type="PROSITE" id="PS51845"/>
    </source>
</evidence>
<keyword evidence="1 3" id="KW-0479">Metal-binding</keyword>
<dbReference type="InterPro" id="IPR036971">
    <property type="entry name" value="PDEase_catalytic_dom_sf"/>
</dbReference>
<protein>
    <recommendedName>
        <fullName evidence="3">Phosphodiesterase</fullName>
        <ecNumber evidence="3">3.1.4.-</ecNumber>
    </recommendedName>
</protein>
<dbReference type="VEuPathDB" id="GiardiaDB:GMRT_10820"/>
<organism evidence="6 7">
    <name type="scientific">Giardia muris</name>
    <dbReference type="NCBI Taxonomy" id="5742"/>
    <lineage>
        <taxon>Eukaryota</taxon>
        <taxon>Metamonada</taxon>
        <taxon>Diplomonadida</taxon>
        <taxon>Hexamitidae</taxon>
        <taxon>Giardiinae</taxon>
        <taxon>Giardia</taxon>
    </lineage>
</organism>
<accession>A0A4Z1T387</accession>
<reference evidence="6 7" key="1">
    <citation type="submission" date="2019-05" db="EMBL/GenBank/DDBJ databases">
        <title>The compact genome of Giardia muris reveals important steps in the evolution of intestinal protozoan parasites.</title>
        <authorList>
            <person name="Xu F."/>
            <person name="Jimenez-Gonzalez A."/>
            <person name="Einarsson E."/>
            <person name="Astvaldsson A."/>
            <person name="Peirasmaki D."/>
            <person name="Eckmann L."/>
            <person name="Andersson J.O."/>
            <person name="Svard S.G."/>
            <person name="Jerlstrom-Hultqvist J."/>
        </authorList>
    </citation>
    <scope>NUCLEOTIDE SEQUENCE [LARGE SCALE GENOMIC DNA]</scope>
    <source>
        <strain evidence="6 7">Roberts-Thomson</strain>
    </source>
</reference>
<feature type="transmembrane region" description="Helical" evidence="4">
    <location>
        <begin position="222"/>
        <end position="244"/>
    </location>
</feature>
<proteinExistence type="inferred from homology"/>
<feature type="domain" description="PDEase" evidence="5">
    <location>
        <begin position="858"/>
        <end position="1230"/>
    </location>
</feature>
<evidence type="ECO:0000256" key="4">
    <source>
        <dbReference type="SAM" id="Phobius"/>
    </source>
</evidence>
<dbReference type="GO" id="GO:0004114">
    <property type="term" value="F:3',5'-cyclic-nucleotide phosphodiesterase activity"/>
    <property type="evidence" value="ECO:0007669"/>
    <property type="project" value="InterPro"/>
</dbReference>
<dbReference type="Gene3D" id="1.10.1300.10">
    <property type="entry name" value="3'5'-cyclic nucleotide phosphodiesterase, catalytic domain"/>
    <property type="match status" value="1"/>
</dbReference>
<evidence type="ECO:0000313" key="7">
    <source>
        <dbReference type="Proteomes" id="UP000315496"/>
    </source>
</evidence>
<keyword evidence="7" id="KW-1185">Reference proteome</keyword>
<dbReference type="EC" id="3.1.4.-" evidence="3"/>
<dbReference type="Proteomes" id="UP000315496">
    <property type="component" value="Chromosome 3"/>
</dbReference>
<dbReference type="PROSITE" id="PS51845">
    <property type="entry name" value="PDEASE_I_2"/>
    <property type="match status" value="1"/>
</dbReference>
<evidence type="ECO:0000256" key="2">
    <source>
        <dbReference type="ARBA" id="ARBA00022801"/>
    </source>
</evidence>
<gene>
    <name evidence="6" type="ORF">GMRT_10820</name>
</gene>
<dbReference type="PROSITE" id="PS00126">
    <property type="entry name" value="PDEASE_I_1"/>
    <property type="match status" value="1"/>
</dbReference>
<evidence type="ECO:0000313" key="6">
    <source>
        <dbReference type="EMBL" id="TNJ27517.1"/>
    </source>
</evidence>
<sequence length="1233" mass="139430">MSFIGLSITITALTIALALRRRLWQLQRWAEGRFSSTLVDLAIASLLLLLIFSISLLFLDSRLVALGSAAAHYLIYLLLWTTLIVSRSGLFIATPHRTKFAFFATAMGLSGTFFLMGARTCDFILRYGWVFPAVFFLSELRIYLTIRNPRLLQAALLRRTHCLSTFSTMTPRIGPLNRRTNVFASCFNLAIPVKNTSIATILDEISRHPFKDYPYAFFSPRIEASCVPLILSVLILGLSAVRAYRYCTLVRHALLSGDVSVTTLLKLSDVLTVNSILILFITLILPIYNYTRLGPHLVFLNPLIFQSFARWLEYNGFGAPLAFLIDCSLYRQHTAYNMKAASKLYSIWADLMQSGAIPCTQDSLTRTETVLSRHLHRDQKIQCREDAIVFDALQADFRKDADTTSLHPPGSTIEAADVFCRIEAELSVVLLVCAQRYFDCVLPSYARVLLHFSEFEARASLLMALYSDVYDQDYGISHPTSETRRSLLDAAFIDSVRNFYHLNQHSYSSFIGEAIMSLQQCPNLLYTYVPTDKIVGLARARKDTAEIVYWSKVETLCATNLSTRSRPAFIRPSIQRLRRNRQNSLIGHQKYNLTCPSVASTDARDDRLEQHLNLSSQLFGTNGHSGEQMLLEYLIGLSRNDRFKPEFREIVQQIINQVLSCLPLFTFARNTYIISEFERIRSLHIVSPDPGPKLDALGVSNIEVERRPFGSKATRLATQSGPYFERLRVLSSGNVQLESALIGGQDDSFNGITLMEIWRKNMGRIYSLYSDVYPSLIRLPLQMNRHLRVNNNFYQCCDENEVVLDFEKRILRVVLNVALVRCLVAYDGVGDTYATSLDQIEDAAAWYEVDCSDKHLALEYDVDAFSEYLIARLETPDIDVRKLDGFTRGHSLVAVGYLLAKLLGLATYFRIKDSVLIALLFELEASYTPTLYHNKNHAADVAQISILILSKVYCGLYGLSPEHPFRTASLLISQTSRVDEEASPTQRARMNLLRPLDFLALLFGALCHDLGHTGIDNNFCIMSNNALSLIYNDEAPLEYAHASLSWSILTQMAPFFAQFSLDQFREFRTSFLEIILATDMSGHFPFIDQLKLLTGGFVEEILSAGDPLSLSILRWYLIKTCIKFGDLSNPFRSVNVSSCYAIALMNEFWTLGDLMLECGLSPDQMKTRPSDAELRVVIATSQLGFHQAIISTFWSLTQAFFEALSGTKFPELQTNLEETLTFWENYKAEASIQ</sequence>
<feature type="transmembrane region" description="Helical" evidence="4">
    <location>
        <begin position="264"/>
        <end position="288"/>
    </location>
</feature>
<dbReference type="GO" id="GO:0046872">
    <property type="term" value="F:metal ion binding"/>
    <property type="evidence" value="ECO:0007669"/>
    <property type="project" value="UniProtKB-KW"/>
</dbReference>
<feature type="transmembrane region" description="Helical" evidence="4">
    <location>
        <begin position="124"/>
        <end position="144"/>
    </location>
</feature>
<dbReference type="AlphaFoldDB" id="A0A4Z1T387"/>
<dbReference type="PANTHER" id="PTHR11347">
    <property type="entry name" value="CYCLIC NUCLEOTIDE PHOSPHODIESTERASE"/>
    <property type="match status" value="1"/>
</dbReference>
<feature type="transmembrane region" description="Helical" evidence="4">
    <location>
        <begin position="42"/>
        <end position="59"/>
    </location>
</feature>
<keyword evidence="4" id="KW-0472">Membrane</keyword>
<dbReference type="InterPro" id="IPR023174">
    <property type="entry name" value="PDEase_CS"/>
</dbReference>
<comment type="cofactor">
    <cofactor evidence="3">
        <name>a divalent metal cation</name>
        <dbReference type="ChEBI" id="CHEBI:60240"/>
    </cofactor>
    <text evidence="3">Binds 2 divalent metal cations per subunit. Site 1 may preferentially bind zinc ions, while site 2 has a preference for magnesium and/or manganese ions.</text>
</comment>
<dbReference type="Pfam" id="PF00233">
    <property type="entry name" value="PDEase_I"/>
    <property type="match status" value="1"/>
</dbReference>
<comment type="caution">
    <text evidence="6">The sequence shown here is derived from an EMBL/GenBank/DDBJ whole genome shotgun (WGS) entry which is preliminary data.</text>
</comment>
<feature type="transmembrane region" description="Helical" evidence="4">
    <location>
        <begin position="100"/>
        <end position="117"/>
    </location>
</feature>
<dbReference type="InterPro" id="IPR003607">
    <property type="entry name" value="HD/PDEase_dom"/>
</dbReference>
<keyword evidence="4" id="KW-0812">Transmembrane</keyword>
<dbReference type="OrthoDB" id="10253699at2759"/>
<dbReference type="CDD" id="cd00077">
    <property type="entry name" value="HDc"/>
    <property type="match status" value="1"/>
</dbReference>